<accession>A0A6J6BRJ2</accession>
<dbReference type="InterPro" id="IPR020568">
    <property type="entry name" value="Ribosomal_Su5_D2-typ_SF"/>
</dbReference>
<dbReference type="Gene3D" id="2.30.42.10">
    <property type="match status" value="1"/>
</dbReference>
<dbReference type="GO" id="GO:0004176">
    <property type="term" value="F:ATP-dependent peptidase activity"/>
    <property type="evidence" value="ECO:0007669"/>
    <property type="project" value="InterPro"/>
</dbReference>
<dbReference type="InterPro" id="IPR008269">
    <property type="entry name" value="Lon_proteolytic"/>
</dbReference>
<name>A0A6J6BRJ2_9ZZZZ</name>
<organism evidence="3">
    <name type="scientific">freshwater metagenome</name>
    <dbReference type="NCBI Taxonomy" id="449393"/>
    <lineage>
        <taxon>unclassified sequences</taxon>
        <taxon>metagenomes</taxon>
        <taxon>ecological metagenomes</taxon>
    </lineage>
</organism>
<gene>
    <name evidence="3" type="ORF">UFOPK1493_00313</name>
</gene>
<dbReference type="SUPFAM" id="SSF50156">
    <property type="entry name" value="PDZ domain-like"/>
    <property type="match status" value="1"/>
</dbReference>
<evidence type="ECO:0000256" key="1">
    <source>
        <dbReference type="SAM" id="Phobius"/>
    </source>
</evidence>
<keyword evidence="1" id="KW-0472">Membrane</keyword>
<dbReference type="InterPro" id="IPR036034">
    <property type="entry name" value="PDZ_sf"/>
</dbReference>
<evidence type="ECO:0000259" key="2">
    <source>
        <dbReference type="Pfam" id="PF05362"/>
    </source>
</evidence>
<protein>
    <submittedName>
        <fullName evidence="3">Unannotated protein</fullName>
    </submittedName>
</protein>
<evidence type="ECO:0000313" key="3">
    <source>
        <dbReference type="EMBL" id="CAB4541043.1"/>
    </source>
</evidence>
<dbReference type="GO" id="GO:0004252">
    <property type="term" value="F:serine-type endopeptidase activity"/>
    <property type="evidence" value="ECO:0007669"/>
    <property type="project" value="InterPro"/>
</dbReference>
<dbReference type="GO" id="GO:0006508">
    <property type="term" value="P:proteolysis"/>
    <property type="evidence" value="ECO:0007669"/>
    <property type="project" value="InterPro"/>
</dbReference>
<dbReference type="InterPro" id="IPR014721">
    <property type="entry name" value="Ribsml_uS5_D2-typ_fold_subgr"/>
</dbReference>
<dbReference type="GO" id="GO:0030163">
    <property type="term" value="P:protein catabolic process"/>
    <property type="evidence" value="ECO:0007669"/>
    <property type="project" value="InterPro"/>
</dbReference>
<dbReference type="Pfam" id="PF05362">
    <property type="entry name" value="Lon_C"/>
    <property type="match status" value="1"/>
</dbReference>
<dbReference type="SUPFAM" id="SSF54211">
    <property type="entry name" value="Ribosomal protein S5 domain 2-like"/>
    <property type="match status" value="1"/>
</dbReference>
<feature type="domain" description="Lon proteolytic" evidence="2">
    <location>
        <begin position="267"/>
        <end position="369"/>
    </location>
</feature>
<proteinExistence type="predicted"/>
<dbReference type="PANTHER" id="PTHR10046">
    <property type="entry name" value="ATP DEPENDENT LON PROTEASE FAMILY MEMBER"/>
    <property type="match status" value="1"/>
</dbReference>
<dbReference type="AlphaFoldDB" id="A0A6J6BRJ2"/>
<dbReference type="EMBL" id="CAEZSR010000006">
    <property type="protein sequence ID" value="CAB4541043.1"/>
    <property type="molecule type" value="Genomic_DNA"/>
</dbReference>
<dbReference type="InterPro" id="IPR027065">
    <property type="entry name" value="Lon_Prtase"/>
</dbReference>
<dbReference type="Gene3D" id="3.30.230.10">
    <property type="match status" value="1"/>
</dbReference>
<keyword evidence="1" id="KW-1133">Transmembrane helix</keyword>
<dbReference type="GO" id="GO:0005524">
    <property type="term" value="F:ATP binding"/>
    <property type="evidence" value="ECO:0007669"/>
    <property type="project" value="InterPro"/>
</dbReference>
<keyword evidence="1" id="KW-0812">Transmembrane</keyword>
<feature type="transmembrane region" description="Helical" evidence="1">
    <location>
        <begin position="20"/>
        <end position="40"/>
    </location>
</feature>
<reference evidence="3" key="1">
    <citation type="submission" date="2020-05" db="EMBL/GenBank/DDBJ databases">
        <authorList>
            <person name="Chiriac C."/>
            <person name="Salcher M."/>
            <person name="Ghai R."/>
            <person name="Kavagutti S V."/>
        </authorList>
    </citation>
    <scope>NUCLEOTIDE SEQUENCE</scope>
</reference>
<sequence>MVPVTTGEVRAPRPVHRAWAVPLATLGLLALATILVASVLPASLRAENRAGAEAEFALVPADADPVADRLAFDAVERYRAAGQFLFVTVREPEITLLDWWIGESEPEVGFLSRQDKFGTQTPDQQRQFSVEMMRSAKETAEYVALERLGFPAEIIPGDVIVNNLVCLEANEAQTECIEWAPSDELLDPGDKLLKVDGVELEVLDDLRPILDGKQPGDVVEIEFERPGEGTRTGEVELIAANDGTGRTIIGFSPFDTATAKLPFDVDIDSGAIGGPSAGLAFTLTLIDELTPGELTGGRRVAVTGTIRIDGTVGGIGGLAQKVSAVRQLGADVFLVPAEQGEQDIALARQVAGDDLDIVPVANLDEALAALAEYGGNGLELGRPGEGYEPAS</sequence>